<dbReference type="SUPFAM" id="SSF52151">
    <property type="entry name" value="FabD/lysophospholipase-like"/>
    <property type="match status" value="1"/>
</dbReference>
<dbReference type="InterPro" id="IPR050091">
    <property type="entry name" value="PKS_NRPS_Biosynth_Enz"/>
</dbReference>
<reference evidence="3" key="1">
    <citation type="journal article" date="2020" name="G3 (Bethesda)">
        <title>High-Quality Assemblies for Three Invasive Social Wasps from the &lt;i&gt;Vespula&lt;/i&gt; Genus.</title>
        <authorList>
            <person name="Harrop T.W.R."/>
            <person name="Guhlin J."/>
            <person name="McLaughlin G.M."/>
            <person name="Permina E."/>
            <person name="Stockwell P."/>
            <person name="Gilligan J."/>
            <person name="Le Lec M.F."/>
            <person name="Gruber M.A.M."/>
            <person name="Quinn O."/>
            <person name="Lovegrove M."/>
            <person name="Duncan E.J."/>
            <person name="Remnant E.J."/>
            <person name="Van Eeckhoven J."/>
            <person name="Graham B."/>
            <person name="Knapp R.A."/>
            <person name="Langford K.W."/>
            <person name="Kronenberg Z."/>
            <person name="Press M.O."/>
            <person name="Eacker S.M."/>
            <person name="Wilson-Rankin E.E."/>
            <person name="Purcell J."/>
            <person name="Lester P.J."/>
            <person name="Dearden P.K."/>
        </authorList>
    </citation>
    <scope>NUCLEOTIDE SEQUENCE</scope>
    <source>
        <strain evidence="3">Marl-1</strain>
    </source>
</reference>
<comment type="caution">
    <text evidence="1">Lacks conserved residue(s) required for the propagation of feature annotation.</text>
</comment>
<organism evidence="3 4">
    <name type="scientific">Vespula vulgaris</name>
    <name type="common">Yellow jacket</name>
    <name type="synonym">Wasp</name>
    <dbReference type="NCBI Taxonomy" id="7454"/>
    <lineage>
        <taxon>Eukaryota</taxon>
        <taxon>Metazoa</taxon>
        <taxon>Ecdysozoa</taxon>
        <taxon>Arthropoda</taxon>
        <taxon>Hexapoda</taxon>
        <taxon>Insecta</taxon>
        <taxon>Pterygota</taxon>
        <taxon>Neoptera</taxon>
        <taxon>Endopterygota</taxon>
        <taxon>Hymenoptera</taxon>
        <taxon>Apocrita</taxon>
        <taxon>Aculeata</taxon>
        <taxon>Vespoidea</taxon>
        <taxon>Vespidae</taxon>
        <taxon>Vespinae</taxon>
        <taxon>Vespula</taxon>
    </lineage>
</organism>
<evidence type="ECO:0000313" key="3">
    <source>
        <dbReference type="EMBL" id="KAF7404757.1"/>
    </source>
</evidence>
<dbReference type="SUPFAM" id="SSF55048">
    <property type="entry name" value="Probable ACP-binding domain of malonyl-CoA ACP transacylase"/>
    <property type="match status" value="1"/>
</dbReference>
<dbReference type="PANTHER" id="PTHR43775">
    <property type="entry name" value="FATTY ACID SYNTHASE"/>
    <property type="match status" value="1"/>
</dbReference>
<dbReference type="Gene3D" id="1.10.287.1960">
    <property type="match status" value="1"/>
</dbReference>
<dbReference type="InterPro" id="IPR014043">
    <property type="entry name" value="Acyl_transferase_dom"/>
</dbReference>
<accession>A0A834KF43</accession>
<dbReference type="EMBL" id="JACSEA010000003">
    <property type="protein sequence ID" value="KAF7404757.1"/>
    <property type="molecule type" value="Genomic_DNA"/>
</dbReference>
<dbReference type="InterPro" id="IPR001227">
    <property type="entry name" value="Ac_transferase_dom_sf"/>
</dbReference>
<dbReference type="GO" id="GO:0004312">
    <property type="term" value="F:fatty acid synthase activity"/>
    <property type="evidence" value="ECO:0007669"/>
    <property type="project" value="TreeGrafter"/>
</dbReference>
<dbReference type="Proteomes" id="UP000614350">
    <property type="component" value="Unassembled WGS sequence"/>
</dbReference>
<dbReference type="InterPro" id="IPR042104">
    <property type="entry name" value="PKS_dehydratase_sf"/>
</dbReference>
<dbReference type="UniPathway" id="UPA00094"/>
<dbReference type="Gene3D" id="3.30.70.250">
    <property type="entry name" value="Malonyl-CoA ACP transacylase, ACP-binding"/>
    <property type="match status" value="1"/>
</dbReference>
<dbReference type="InterPro" id="IPR016036">
    <property type="entry name" value="Malonyl_transacylase_ACP-bd"/>
</dbReference>
<dbReference type="PROSITE" id="PS52019">
    <property type="entry name" value="PKS_MFAS_DH"/>
    <property type="match status" value="1"/>
</dbReference>
<dbReference type="InterPro" id="IPR049552">
    <property type="entry name" value="PKS_DH_N"/>
</dbReference>
<dbReference type="Gene3D" id="3.10.129.110">
    <property type="entry name" value="Polyketide synthase dehydratase"/>
    <property type="match status" value="1"/>
</dbReference>
<sequence>MQIRIFLTKTECNRKTLMKFSTFAKAIEKCDAVLKPHELHIYQILTRTDNSILDNTLHSFVGIAAVQIGLVDLLTSVGILPDYIIGYSVGELGCAYADGSLTLEETILAAYSLGISVTEAKIPHYSVAVVGLGYKDLINICPNDIDVVCHNGPESSTITGSAESLKAFVEKLQANEIFAKVVSEKRIPYHSRYMASAKSTLLANLRKVIPVAKHRSYKWLSTSVPRNEWSSAQFSSAEYLTNNLLKPIFFEETTNLIPNNAISIEITPHSQVEEISKKLLQKTVIALTQKDHKDNVKVFLEGLGKLYNGGLQLDLAKLYSPVEYPVSRGTPMISPLIRWEHSDDWFTMDFNNQEQLASGERIITVTYATEEFKYIKGHVVDGRNLFPGTGYLCLVWETLGMTINKLYSDRSVVMENIKFSRATTIPNEGKVKMVVMIQKGSGKFEVIEGSAVVVTGKIYLVETNLSKEKIPTDVIKRNFKNEEEELNEKDIYKELKLRGYQYSGLFRNENH</sequence>
<dbReference type="Gene3D" id="3.30.70.3290">
    <property type="match status" value="1"/>
</dbReference>
<dbReference type="Pfam" id="PF00698">
    <property type="entry name" value="Acyl_transf_1"/>
    <property type="match status" value="1"/>
</dbReference>
<dbReference type="GO" id="GO:0006633">
    <property type="term" value="P:fatty acid biosynthetic process"/>
    <property type="evidence" value="ECO:0007669"/>
    <property type="project" value="UniProtKB-UniPathway"/>
</dbReference>
<evidence type="ECO:0000259" key="2">
    <source>
        <dbReference type="PROSITE" id="PS52019"/>
    </source>
</evidence>
<dbReference type="InterPro" id="IPR049900">
    <property type="entry name" value="PKS_mFAS_DH"/>
</dbReference>
<dbReference type="PANTHER" id="PTHR43775:SF23">
    <property type="entry name" value="FATTY ACID SYNTHASE 3"/>
    <property type="match status" value="1"/>
</dbReference>
<name>A0A834KF43_VESVU</name>
<feature type="region of interest" description="C-terminal hotdog fold" evidence="1">
    <location>
        <begin position="483"/>
        <end position="511"/>
    </location>
</feature>
<dbReference type="SMART" id="SM00827">
    <property type="entry name" value="PKS_AT"/>
    <property type="match status" value="1"/>
</dbReference>
<dbReference type="InterPro" id="IPR016035">
    <property type="entry name" value="Acyl_Trfase/lysoPLipase"/>
</dbReference>
<comment type="caution">
    <text evidence="3">The sequence shown here is derived from an EMBL/GenBank/DDBJ whole genome shotgun (WGS) entry which is preliminary data.</text>
</comment>
<keyword evidence="4" id="KW-1185">Reference proteome</keyword>
<gene>
    <name evidence="3" type="ORF">HZH66_003663</name>
</gene>
<feature type="domain" description="PKS/mFAS DH" evidence="2">
    <location>
        <begin position="341"/>
        <end position="511"/>
    </location>
</feature>
<dbReference type="Pfam" id="PF21089">
    <property type="entry name" value="PKS_DH_N"/>
    <property type="match status" value="1"/>
</dbReference>
<dbReference type="AlphaFoldDB" id="A0A834KF43"/>
<protein>
    <recommendedName>
        <fullName evidence="2">PKS/mFAS DH domain-containing protein</fullName>
    </recommendedName>
</protein>
<proteinExistence type="predicted"/>
<evidence type="ECO:0000313" key="4">
    <source>
        <dbReference type="Proteomes" id="UP000614350"/>
    </source>
</evidence>
<feature type="region of interest" description="N-terminal hotdog fold" evidence="1">
    <location>
        <begin position="341"/>
        <end position="467"/>
    </location>
</feature>
<dbReference type="Gene3D" id="3.40.366.10">
    <property type="entry name" value="Malonyl-Coenzyme A Acyl Carrier Protein, domain 2"/>
    <property type="match status" value="1"/>
</dbReference>
<evidence type="ECO:0000256" key="1">
    <source>
        <dbReference type="PROSITE-ProRule" id="PRU01363"/>
    </source>
</evidence>